<gene>
    <name evidence="1" type="ORF">C4532_16440</name>
</gene>
<reference evidence="1 2" key="1">
    <citation type="journal article" date="2017" name="ISME J.">
        <title>Energy and carbon metabolisms in a deep terrestrial subsurface fluid microbial community.</title>
        <authorList>
            <person name="Momper L."/>
            <person name="Jungbluth S.P."/>
            <person name="Lee M.D."/>
            <person name="Amend J.P."/>
        </authorList>
    </citation>
    <scope>NUCLEOTIDE SEQUENCE [LARGE SCALE GENOMIC DNA]</scope>
    <source>
        <strain evidence="1">SURF_17</strain>
    </source>
</reference>
<accession>A0A419ES76</accession>
<proteinExistence type="predicted"/>
<evidence type="ECO:0008006" key="3">
    <source>
        <dbReference type="Google" id="ProtNLM"/>
    </source>
</evidence>
<comment type="caution">
    <text evidence="1">The sequence shown here is derived from an EMBL/GenBank/DDBJ whole genome shotgun (WGS) entry which is preliminary data.</text>
</comment>
<protein>
    <recommendedName>
        <fullName evidence="3">L-2-amino-thiazoline-4-carboxylic acid hydrolase</fullName>
    </recommendedName>
</protein>
<sequence>MIRHVISAHAKNVLLASYPHSKIKEILDDAWERYDTILPTLSMEHKYSQGLMRLLRGATFSMALYRALEAAGLPKETSLRHLHDINWFFYEKMLKKTWEMAGAITRDPFERLLQAGRLLDPLGFNSEPYKWRLEPIDFENKIVIRKCLRCPIAEYYHANGLVEVCIAANCDQDYAQAHVWGADFKRSHTIAHVLSGKDEYKDKPMECDYTFICRQSGPLPEFTLDDVFG</sequence>
<evidence type="ECO:0000313" key="1">
    <source>
        <dbReference type="EMBL" id="RJP66272.1"/>
    </source>
</evidence>
<dbReference type="EMBL" id="QZKI01000118">
    <property type="protein sequence ID" value="RJP66272.1"/>
    <property type="molecule type" value="Genomic_DNA"/>
</dbReference>
<name>A0A419ES76_9BACT</name>
<organism evidence="1 2">
    <name type="scientific">Candidatus Abyssobacteria bacterium SURF_17</name>
    <dbReference type="NCBI Taxonomy" id="2093361"/>
    <lineage>
        <taxon>Bacteria</taxon>
        <taxon>Pseudomonadati</taxon>
        <taxon>Candidatus Hydrogenedentota</taxon>
        <taxon>Candidatus Abyssobacteria</taxon>
    </lineage>
</organism>
<evidence type="ECO:0000313" key="2">
    <source>
        <dbReference type="Proteomes" id="UP000285961"/>
    </source>
</evidence>
<dbReference type="Proteomes" id="UP000285961">
    <property type="component" value="Unassembled WGS sequence"/>
</dbReference>
<dbReference type="AlphaFoldDB" id="A0A419ES76"/>